<dbReference type="RefSeq" id="WP_065327866.1">
    <property type="nucleotide sequence ID" value="NZ_NFFZ01000004.1"/>
</dbReference>
<evidence type="ECO:0000313" key="2">
    <source>
        <dbReference type="Proteomes" id="UP000194857"/>
    </source>
</evidence>
<dbReference type="EMBL" id="NFFZ01000004">
    <property type="protein sequence ID" value="OTI63002.1"/>
    <property type="molecule type" value="Genomic_DNA"/>
</dbReference>
<dbReference type="PROSITE" id="PS51257">
    <property type="entry name" value="PROKAR_LIPOPROTEIN"/>
    <property type="match status" value="1"/>
</dbReference>
<gene>
    <name evidence="1" type="ORF">CAZ10_09140</name>
</gene>
<proteinExistence type="predicted"/>
<accession>A0A241XR74</accession>
<sequence length="142" mass="15175">MKFKTLSTLLLSTAMLAGCDHPNKPDVTILPGVVLTVKVNHIGDTLIGEFLPATSTQSIFEQVQASVSAELIKGKCAVGFPLTWDAKSKRHYASVGVISCDGIERIEAPVTLVESSTRMNGLPGLALGDEILVLFTKQTHVK</sequence>
<dbReference type="AlphaFoldDB" id="A0A241XR74"/>
<evidence type="ECO:0000313" key="1">
    <source>
        <dbReference type="EMBL" id="OTI63002.1"/>
    </source>
</evidence>
<protein>
    <recommendedName>
        <fullName evidence="3">Lipoprotein</fullName>
    </recommendedName>
</protein>
<evidence type="ECO:0008006" key="3">
    <source>
        <dbReference type="Google" id="ProtNLM"/>
    </source>
</evidence>
<comment type="caution">
    <text evidence="1">The sequence shown here is derived from an EMBL/GenBank/DDBJ whole genome shotgun (WGS) entry which is preliminary data.</text>
</comment>
<organism evidence="1 2">
    <name type="scientific">Pseudomonas aeruginosa</name>
    <dbReference type="NCBI Taxonomy" id="287"/>
    <lineage>
        <taxon>Bacteria</taxon>
        <taxon>Pseudomonadati</taxon>
        <taxon>Pseudomonadota</taxon>
        <taxon>Gammaproteobacteria</taxon>
        <taxon>Pseudomonadales</taxon>
        <taxon>Pseudomonadaceae</taxon>
        <taxon>Pseudomonas</taxon>
    </lineage>
</organism>
<reference evidence="1 2" key="1">
    <citation type="submission" date="2017-05" db="EMBL/GenBank/DDBJ databases">
        <authorList>
            <person name="Song R."/>
            <person name="Chenine A.L."/>
            <person name="Ruprecht R.M."/>
        </authorList>
    </citation>
    <scope>NUCLEOTIDE SEQUENCE [LARGE SCALE GENOMIC DNA]</scope>
    <source>
        <strain evidence="1 2">S567_C10_BS</strain>
    </source>
</reference>
<dbReference type="Proteomes" id="UP000194857">
    <property type="component" value="Unassembled WGS sequence"/>
</dbReference>
<name>A0A241XR74_PSEAI</name>